<dbReference type="PANTHER" id="PTHR24343">
    <property type="entry name" value="SERINE/THREONINE KINASE"/>
    <property type="match status" value="1"/>
</dbReference>
<keyword evidence="5 12" id="KW-0418">Kinase</keyword>
<protein>
    <recommendedName>
        <fullName evidence="1">non-specific serine/threonine protein kinase</fullName>
        <ecNumber evidence="1">2.7.11.1</ecNumber>
    </recommendedName>
</protein>
<dbReference type="SUPFAM" id="SSF56112">
    <property type="entry name" value="Protein kinase-like (PK-like)"/>
    <property type="match status" value="1"/>
</dbReference>
<dbReference type="GO" id="GO:0004674">
    <property type="term" value="F:protein serine/threonine kinase activity"/>
    <property type="evidence" value="ECO:0007669"/>
    <property type="project" value="UniProtKB-KW"/>
</dbReference>
<sequence>SEASRVSQKYSIGRLIGSGASGLVNLVSAFSAPEKIYALKKFRPKLANEVDHNYITKVKNEFLVGEYLRHQNLIHTIELICEDLDATQAPEFFIIMEYCPHDFFTLVMSGLMHKAEIFCYLKQIINGTNYLHFSGIAHRDLKLDNCVVDQKGILKLIDFGSAFQFRKPLEHSGGAGKDDLLLEDGHKLVFARGIVGSDPYLAPEVFQPVSPLGYDARLADVWSIAIIYCCMVLKRFPWKVPKDLDVSFRFYCEISAPEFPVDDFEHLTMKAKSTGPKGAERLLNLLPTASRPLIKGMLTVDTRKRFQLKDVVASEFYKSIDHCHYFEPGKGDPQAVVGRSHRHHLVTEEEVERMHAKRGKHSR</sequence>
<dbReference type="InterPro" id="IPR017441">
    <property type="entry name" value="Protein_kinase_ATP_BS"/>
</dbReference>
<proteinExistence type="inferred from homology"/>
<dbReference type="Gene3D" id="1.10.510.10">
    <property type="entry name" value="Transferase(Phosphotransferase) domain 1"/>
    <property type="match status" value="1"/>
</dbReference>
<evidence type="ECO:0000256" key="5">
    <source>
        <dbReference type="ARBA" id="ARBA00022777"/>
    </source>
</evidence>
<evidence type="ECO:0000256" key="9">
    <source>
        <dbReference type="PROSITE-ProRule" id="PRU10141"/>
    </source>
</evidence>
<dbReference type="PANTHER" id="PTHR24343:SF137">
    <property type="entry name" value="SERINE_THREONINE-PROTEIN KINASE HRK1"/>
    <property type="match status" value="1"/>
</dbReference>
<dbReference type="PROSITE" id="PS00108">
    <property type="entry name" value="PROTEIN_KINASE_ST"/>
    <property type="match status" value="1"/>
</dbReference>
<keyword evidence="13" id="KW-1185">Reference proteome</keyword>
<dbReference type="InterPro" id="IPR011009">
    <property type="entry name" value="Kinase-like_dom_sf"/>
</dbReference>
<dbReference type="GO" id="GO:0005829">
    <property type="term" value="C:cytosol"/>
    <property type="evidence" value="ECO:0007669"/>
    <property type="project" value="TreeGrafter"/>
</dbReference>
<keyword evidence="3" id="KW-0808">Transferase</keyword>
<evidence type="ECO:0000256" key="3">
    <source>
        <dbReference type="ARBA" id="ARBA00022679"/>
    </source>
</evidence>
<feature type="non-terminal residue" evidence="12">
    <location>
        <position position="363"/>
    </location>
</feature>
<keyword evidence="4 9" id="KW-0547">Nucleotide-binding</keyword>
<evidence type="ECO:0000256" key="10">
    <source>
        <dbReference type="RuleBase" id="RU000304"/>
    </source>
</evidence>
<feature type="domain" description="Protein kinase" evidence="11">
    <location>
        <begin position="10"/>
        <end position="317"/>
    </location>
</feature>
<name>A0A4P9ZHV5_9ASCO</name>
<evidence type="ECO:0000256" key="7">
    <source>
        <dbReference type="ARBA" id="ARBA00047899"/>
    </source>
</evidence>
<feature type="binding site" evidence="9">
    <location>
        <position position="40"/>
    </location>
    <ligand>
        <name>ATP</name>
        <dbReference type="ChEBI" id="CHEBI:30616"/>
    </ligand>
</feature>
<dbReference type="InterPro" id="IPR000719">
    <property type="entry name" value="Prot_kinase_dom"/>
</dbReference>
<comment type="similarity">
    <text evidence="10">Belongs to the protein kinase superfamily.</text>
</comment>
<evidence type="ECO:0000256" key="8">
    <source>
        <dbReference type="ARBA" id="ARBA00048679"/>
    </source>
</evidence>
<dbReference type="OrthoDB" id="6513151at2759"/>
<dbReference type="EMBL" id="ML004430">
    <property type="protein sequence ID" value="RKP32605.1"/>
    <property type="molecule type" value="Genomic_DNA"/>
</dbReference>
<evidence type="ECO:0000256" key="6">
    <source>
        <dbReference type="ARBA" id="ARBA00022840"/>
    </source>
</evidence>
<evidence type="ECO:0000259" key="11">
    <source>
        <dbReference type="PROSITE" id="PS50011"/>
    </source>
</evidence>
<dbReference type="InterPro" id="IPR008271">
    <property type="entry name" value="Ser/Thr_kinase_AS"/>
</dbReference>
<dbReference type="EC" id="2.7.11.1" evidence="1"/>
<dbReference type="GO" id="GO:0005524">
    <property type="term" value="F:ATP binding"/>
    <property type="evidence" value="ECO:0007669"/>
    <property type="project" value="UniProtKB-UniRule"/>
</dbReference>
<dbReference type="SMART" id="SM00220">
    <property type="entry name" value="S_TKc"/>
    <property type="match status" value="1"/>
</dbReference>
<evidence type="ECO:0000313" key="12">
    <source>
        <dbReference type="EMBL" id="RKP32605.1"/>
    </source>
</evidence>
<reference evidence="13" key="1">
    <citation type="journal article" date="2018" name="Nat. Microbiol.">
        <title>Leveraging single-cell genomics to expand the fungal tree of life.</title>
        <authorList>
            <person name="Ahrendt S.R."/>
            <person name="Quandt C.A."/>
            <person name="Ciobanu D."/>
            <person name="Clum A."/>
            <person name="Salamov A."/>
            <person name="Andreopoulos B."/>
            <person name="Cheng J.F."/>
            <person name="Woyke T."/>
            <person name="Pelin A."/>
            <person name="Henrissat B."/>
            <person name="Reynolds N.K."/>
            <person name="Benny G.L."/>
            <person name="Smith M.E."/>
            <person name="James T.Y."/>
            <person name="Grigoriev I.V."/>
        </authorList>
    </citation>
    <scope>NUCLEOTIDE SEQUENCE [LARGE SCALE GENOMIC DNA]</scope>
    <source>
        <strain evidence="13">Baker2002</strain>
    </source>
</reference>
<evidence type="ECO:0000256" key="2">
    <source>
        <dbReference type="ARBA" id="ARBA00022527"/>
    </source>
</evidence>
<evidence type="ECO:0000256" key="4">
    <source>
        <dbReference type="ARBA" id="ARBA00022741"/>
    </source>
</evidence>
<gene>
    <name evidence="12" type="ORF">METBISCDRAFT_6863</name>
</gene>
<dbReference type="Proteomes" id="UP000268321">
    <property type="component" value="Unassembled WGS sequence"/>
</dbReference>
<evidence type="ECO:0000256" key="1">
    <source>
        <dbReference type="ARBA" id="ARBA00012513"/>
    </source>
</evidence>
<comment type="catalytic activity">
    <reaction evidence="8">
        <text>L-seryl-[protein] + ATP = O-phospho-L-seryl-[protein] + ADP + H(+)</text>
        <dbReference type="Rhea" id="RHEA:17989"/>
        <dbReference type="Rhea" id="RHEA-COMP:9863"/>
        <dbReference type="Rhea" id="RHEA-COMP:11604"/>
        <dbReference type="ChEBI" id="CHEBI:15378"/>
        <dbReference type="ChEBI" id="CHEBI:29999"/>
        <dbReference type="ChEBI" id="CHEBI:30616"/>
        <dbReference type="ChEBI" id="CHEBI:83421"/>
        <dbReference type="ChEBI" id="CHEBI:456216"/>
        <dbReference type="EC" id="2.7.11.1"/>
    </reaction>
</comment>
<dbReference type="AlphaFoldDB" id="A0A4P9ZHV5"/>
<dbReference type="PROSITE" id="PS50011">
    <property type="entry name" value="PROTEIN_KINASE_DOM"/>
    <property type="match status" value="1"/>
</dbReference>
<dbReference type="GO" id="GO:0030447">
    <property type="term" value="P:filamentous growth"/>
    <property type="evidence" value="ECO:0007669"/>
    <property type="project" value="UniProtKB-ARBA"/>
</dbReference>
<dbReference type="Pfam" id="PF00069">
    <property type="entry name" value="Pkinase"/>
    <property type="match status" value="1"/>
</dbReference>
<accession>A0A4P9ZHV5</accession>
<keyword evidence="6 9" id="KW-0067">ATP-binding</keyword>
<keyword evidence="2 10" id="KW-0723">Serine/threonine-protein kinase</keyword>
<feature type="non-terminal residue" evidence="12">
    <location>
        <position position="1"/>
    </location>
</feature>
<evidence type="ECO:0000313" key="13">
    <source>
        <dbReference type="Proteomes" id="UP000268321"/>
    </source>
</evidence>
<dbReference type="PROSITE" id="PS00107">
    <property type="entry name" value="PROTEIN_KINASE_ATP"/>
    <property type="match status" value="1"/>
</dbReference>
<comment type="catalytic activity">
    <reaction evidence="7">
        <text>L-threonyl-[protein] + ATP = O-phospho-L-threonyl-[protein] + ADP + H(+)</text>
        <dbReference type="Rhea" id="RHEA:46608"/>
        <dbReference type="Rhea" id="RHEA-COMP:11060"/>
        <dbReference type="Rhea" id="RHEA-COMP:11605"/>
        <dbReference type="ChEBI" id="CHEBI:15378"/>
        <dbReference type="ChEBI" id="CHEBI:30013"/>
        <dbReference type="ChEBI" id="CHEBI:30616"/>
        <dbReference type="ChEBI" id="CHEBI:61977"/>
        <dbReference type="ChEBI" id="CHEBI:456216"/>
        <dbReference type="EC" id="2.7.11.1"/>
    </reaction>
</comment>
<organism evidence="12 13">
    <name type="scientific">Metschnikowia bicuspidata</name>
    <dbReference type="NCBI Taxonomy" id="27322"/>
    <lineage>
        <taxon>Eukaryota</taxon>
        <taxon>Fungi</taxon>
        <taxon>Dikarya</taxon>
        <taxon>Ascomycota</taxon>
        <taxon>Saccharomycotina</taxon>
        <taxon>Pichiomycetes</taxon>
        <taxon>Metschnikowiaceae</taxon>
        <taxon>Metschnikowia</taxon>
    </lineage>
</organism>